<sequence>MADNDANNYVKRNPGRSGDWEAAGLRWLGQRAEGTELRVVEVLVREGDELHLERVRSAAPTEAAAEKFGRGLAQMHATGADAFGQGPKGWEGDGFQGPNDDLLALPLTPTERWGEFYAEVLEGLAGGFAASNRKDIDTLLSRLRDGDFDGARPAPLHGDLWSGNVMWSEDGVVLIDPAAHTGHPETDLAALQIFGTPHVERILAAYAEEAGWETGKNADWRLREPLHELQLLFLHVRLFGGSYEDQAMAAVHASLRLS</sequence>
<dbReference type="GO" id="GO:0016301">
    <property type="term" value="F:kinase activity"/>
    <property type="evidence" value="ECO:0007669"/>
    <property type="project" value="UniProtKB-KW"/>
</dbReference>
<keyword evidence="1 2" id="KW-0418">Kinase</keyword>
<name>A0ABR9ZML6_9CORY</name>
<dbReference type="SUPFAM" id="SSF56112">
    <property type="entry name" value="Protein kinase-like (PK-like)"/>
    <property type="match status" value="1"/>
</dbReference>
<proteinExistence type="inferred from homology"/>
<dbReference type="Pfam" id="PF03881">
    <property type="entry name" value="Fructosamin_kin"/>
    <property type="match status" value="1"/>
</dbReference>
<evidence type="ECO:0000256" key="1">
    <source>
        <dbReference type="PIRNR" id="PIRNR006221"/>
    </source>
</evidence>
<evidence type="ECO:0000313" key="2">
    <source>
        <dbReference type="EMBL" id="MBF4553857.1"/>
    </source>
</evidence>
<organism evidence="2 3">
    <name type="scientific">Corynebacterium suicordis DSM 45110</name>
    <dbReference type="NCBI Taxonomy" id="1121369"/>
    <lineage>
        <taxon>Bacteria</taxon>
        <taxon>Bacillati</taxon>
        <taxon>Actinomycetota</taxon>
        <taxon>Actinomycetes</taxon>
        <taxon>Mycobacteriales</taxon>
        <taxon>Corynebacteriaceae</taxon>
        <taxon>Corynebacterium</taxon>
    </lineage>
</organism>
<dbReference type="Gene3D" id="1.10.510.10">
    <property type="entry name" value="Transferase(Phosphotransferase) domain 1"/>
    <property type="match status" value="1"/>
</dbReference>
<dbReference type="PANTHER" id="PTHR12149">
    <property type="entry name" value="FRUCTOSAMINE 3 KINASE-RELATED PROTEIN"/>
    <property type="match status" value="1"/>
</dbReference>
<gene>
    <name evidence="2" type="ORF">IRY30_07155</name>
</gene>
<accession>A0ABR9ZML6</accession>
<reference evidence="2 3" key="1">
    <citation type="submission" date="2020-10" db="EMBL/GenBank/DDBJ databases">
        <title>Novel species in genus Corynebacterium.</title>
        <authorList>
            <person name="Zhang G."/>
        </authorList>
    </citation>
    <scope>NUCLEOTIDE SEQUENCE [LARGE SCALE GENOMIC DNA]</scope>
    <source>
        <strain evidence="2 3">DSM 45110</strain>
    </source>
</reference>
<evidence type="ECO:0000313" key="3">
    <source>
        <dbReference type="Proteomes" id="UP000635902"/>
    </source>
</evidence>
<dbReference type="Gene3D" id="1.20.1270.240">
    <property type="match status" value="1"/>
</dbReference>
<dbReference type="Proteomes" id="UP000635902">
    <property type="component" value="Unassembled WGS sequence"/>
</dbReference>
<keyword evidence="3" id="KW-1185">Reference proteome</keyword>
<dbReference type="PIRSF" id="PIRSF006221">
    <property type="entry name" value="Ketosamine-3-kinase"/>
    <property type="match status" value="1"/>
</dbReference>
<dbReference type="InterPro" id="IPR011009">
    <property type="entry name" value="Kinase-like_dom_sf"/>
</dbReference>
<dbReference type="InterPro" id="IPR016477">
    <property type="entry name" value="Fructo-/Ketosamine-3-kinase"/>
</dbReference>
<dbReference type="EMBL" id="JADKMY010000002">
    <property type="protein sequence ID" value="MBF4553857.1"/>
    <property type="molecule type" value="Genomic_DNA"/>
</dbReference>
<dbReference type="PANTHER" id="PTHR12149:SF8">
    <property type="entry name" value="PROTEIN-RIBULOSAMINE 3-KINASE"/>
    <property type="match status" value="1"/>
</dbReference>
<comment type="similarity">
    <text evidence="1">Belongs to the fructosamine kinase family.</text>
</comment>
<comment type="caution">
    <text evidence="2">The sequence shown here is derived from an EMBL/GenBank/DDBJ whole genome shotgun (WGS) entry which is preliminary data.</text>
</comment>
<protein>
    <submittedName>
        <fullName evidence="2">Fructosamine kinase family protein</fullName>
    </submittedName>
</protein>
<keyword evidence="1" id="KW-0808">Transferase</keyword>
<dbReference type="RefSeq" id="WP_194556750.1">
    <property type="nucleotide sequence ID" value="NZ_JADKMY010000002.1"/>
</dbReference>